<protein>
    <submittedName>
        <fullName evidence="4">SET and MYND domain-containing protein 4</fullName>
    </submittedName>
</protein>
<name>A0A9Q0SAP0_9DIPT</name>
<dbReference type="InterPro" id="IPR011990">
    <property type="entry name" value="TPR-like_helical_dom_sf"/>
</dbReference>
<keyword evidence="5" id="KW-1185">Reference proteome</keyword>
<comment type="caution">
    <text evidence="4">The sequence shown here is derived from an EMBL/GenBank/DDBJ whole genome shotgun (WGS) entry which is preliminary data.</text>
</comment>
<proteinExistence type="predicted"/>
<dbReference type="GO" id="GO:0042826">
    <property type="term" value="F:histone deacetylase binding"/>
    <property type="evidence" value="ECO:0007669"/>
    <property type="project" value="TreeGrafter"/>
</dbReference>
<evidence type="ECO:0000313" key="4">
    <source>
        <dbReference type="EMBL" id="KAJ6650125.1"/>
    </source>
</evidence>
<dbReference type="PANTHER" id="PTHR46165">
    <property type="entry name" value="SET AND MYND DOMAIN-CONTAINING PROTEIN 4"/>
    <property type="match status" value="1"/>
</dbReference>
<dbReference type="InterPro" id="IPR052097">
    <property type="entry name" value="SET-MYND_domain_protein"/>
</dbReference>
<dbReference type="AlphaFoldDB" id="A0A9Q0SAP0"/>
<dbReference type="SUPFAM" id="SSF48452">
    <property type="entry name" value="TPR-like"/>
    <property type="match status" value="1"/>
</dbReference>
<dbReference type="GO" id="GO:0032259">
    <property type="term" value="P:methylation"/>
    <property type="evidence" value="ECO:0007669"/>
    <property type="project" value="UniProtKB-KW"/>
</dbReference>
<keyword evidence="3" id="KW-0949">S-adenosyl-L-methionine</keyword>
<dbReference type="Proteomes" id="UP001151699">
    <property type="component" value="Chromosome A"/>
</dbReference>
<accession>A0A9Q0SAP0</accession>
<reference evidence="4" key="1">
    <citation type="submission" date="2022-07" db="EMBL/GenBank/DDBJ databases">
        <authorList>
            <person name="Trinca V."/>
            <person name="Uliana J.V.C."/>
            <person name="Torres T.T."/>
            <person name="Ward R.J."/>
            <person name="Monesi N."/>
        </authorList>
    </citation>
    <scope>NUCLEOTIDE SEQUENCE</scope>
    <source>
        <strain evidence="4">HSMRA1968</strain>
        <tissue evidence="4">Whole embryos</tissue>
    </source>
</reference>
<organism evidence="4 5">
    <name type="scientific">Pseudolycoriella hygida</name>
    <dbReference type="NCBI Taxonomy" id="35572"/>
    <lineage>
        <taxon>Eukaryota</taxon>
        <taxon>Metazoa</taxon>
        <taxon>Ecdysozoa</taxon>
        <taxon>Arthropoda</taxon>
        <taxon>Hexapoda</taxon>
        <taxon>Insecta</taxon>
        <taxon>Pterygota</taxon>
        <taxon>Neoptera</taxon>
        <taxon>Endopterygota</taxon>
        <taxon>Diptera</taxon>
        <taxon>Nematocera</taxon>
        <taxon>Sciaroidea</taxon>
        <taxon>Sciaridae</taxon>
        <taxon>Pseudolycoriella</taxon>
    </lineage>
</organism>
<feature type="non-terminal residue" evidence="4">
    <location>
        <position position="199"/>
    </location>
</feature>
<dbReference type="GO" id="GO:0008168">
    <property type="term" value="F:methyltransferase activity"/>
    <property type="evidence" value="ECO:0007669"/>
    <property type="project" value="UniProtKB-KW"/>
</dbReference>
<evidence type="ECO:0000256" key="1">
    <source>
        <dbReference type="ARBA" id="ARBA00022603"/>
    </source>
</evidence>
<evidence type="ECO:0000256" key="3">
    <source>
        <dbReference type="ARBA" id="ARBA00022691"/>
    </source>
</evidence>
<keyword evidence="2" id="KW-0808">Transferase</keyword>
<dbReference type="EMBL" id="WJQU01000001">
    <property type="protein sequence ID" value="KAJ6650125.1"/>
    <property type="molecule type" value="Genomic_DNA"/>
</dbReference>
<dbReference type="OrthoDB" id="62495at2759"/>
<dbReference type="GO" id="GO:0005634">
    <property type="term" value="C:nucleus"/>
    <property type="evidence" value="ECO:0007669"/>
    <property type="project" value="TreeGrafter"/>
</dbReference>
<gene>
    <name evidence="4" type="primary">smyd4_2</name>
    <name evidence="4" type="ORF">Bhyg_05369</name>
</gene>
<dbReference type="Gene3D" id="1.25.40.10">
    <property type="entry name" value="Tetratricopeptide repeat domain"/>
    <property type="match status" value="1"/>
</dbReference>
<dbReference type="GO" id="GO:0005737">
    <property type="term" value="C:cytoplasm"/>
    <property type="evidence" value="ECO:0007669"/>
    <property type="project" value="TreeGrafter"/>
</dbReference>
<evidence type="ECO:0000313" key="5">
    <source>
        <dbReference type="Proteomes" id="UP001151699"/>
    </source>
</evidence>
<keyword evidence="1" id="KW-0489">Methyltransferase</keyword>
<sequence length="199" mass="23390">ESEFKVCKDGLERVQLIKKLFHWIPVPDYYFQRFEKSNDISFKLREKANLAYKNGNFNLALRGYNLAVMFASTDGEELGLAYGNRSALFVQMKNPYSALRDIDLALSCSYAEHLKKKLLDRKKKCNSFILQEKRESLKTQERKQRGKNYCNENFLRLKTHNPSISNAEEFVSIEYTKERGRRLVVNRQVSPGKRFEEKT</sequence>
<evidence type="ECO:0000256" key="2">
    <source>
        <dbReference type="ARBA" id="ARBA00022679"/>
    </source>
</evidence>
<dbReference type="PANTHER" id="PTHR46165:SF2">
    <property type="entry name" value="SET AND MYND DOMAIN-CONTAINING PROTEIN 4"/>
    <property type="match status" value="1"/>
</dbReference>